<accession>A0A0D2MXC8</accession>
<dbReference type="PANTHER" id="PTHR12970:SF1">
    <property type="entry name" value="PROTEASOME ASSEMBLY CHAPERONE 2"/>
    <property type="match status" value="1"/>
</dbReference>
<organism evidence="5 6">
    <name type="scientific">Monoraphidium neglectum</name>
    <dbReference type="NCBI Taxonomy" id="145388"/>
    <lineage>
        <taxon>Eukaryota</taxon>
        <taxon>Viridiplantae</taxon>
        <taxon>Chlorophyta</taxon>
        <taxon>core chlorophytes</taxon>
        <taxon>Chlorophyceae</taxon>
        <taxon>CS clade</taxon>
        <taxon>Sphaeropleales</taxon>
        <taxon>Selenastraceae</taxon>
        <taxon>Monoraphidium</taxon>
    </lineage>
</organism>
<comment type="similarity">
    <text evidence="3">Belongs to the PSMG2 family.</text>
</comment>
<name>A0A0D2MXC8_9CHLO</name>
<dbReference type="GeneID" id="25735766"/>
<dbReference type="KEGG" id="mng:MNEG_2888"/>
<gene>
    <name evidence="5" type="ORF">MNEG_2888</name>
</gene>
<evidence type="ECO:0000313" key="6">
    <source>
        <dbReference type="Proteomes" id="UP000054498"/>
    </source>
</evidence>
<dbReference type="Gene3D" id="3.40.50.10900">
    <property type="entry name" value="PAC-like subunit"/>
    <property type="match status" value="2"/>
</dbReference>
<dbReference type="OrthoDB" id="10260712at2759"/>
<dbReference type="InterPro" id="IPR019151">
    <property type="entry name" value="Proteasome_assmbl_chaperone_2"/>
</dbReference>
<evidence type="ECO:0000256" key="1">
    <source>
        <dbReference type="ARBA" id="ARBA00019186"/>
    </source>
</evidence>
<evidence type="ECO:0000313" key="5">
    <source>
        <dbReference type="EMBL" id="KIZ05067.1"/>
    </source>
</evidence>
<feature type="region of interest" description="Disordered" evidence="4">
    <location>
        <begin position="154"/>
        <end position="173"/>
    </location>
</feature>
<dbReference type="GO" id="GO:0000502">
    <property type="term" value="C:proteasome complex"/>
    <property type="evidence" value="ECO:0007669"/>
    <property type="project" value="UniProtKB-KW"/>
</dbReference>
<dbReference type="InterPro" id="IPR016562">
    <property type="entry name" value="Proteasome_assmbl_chp_2_euk"/>
</dbReference>
<dbReference type="EMBL" id="KK100562">
    <property type="protein sequence ID" value="KIZ05067.1"/>
    <property type="molecule type" value="Genomic_DNA"/>
</dbReference>
<dbReference type="PANTHER" id="PTHR12970">
    <property type="entry name" value="PROTEASOME ASSEMBLY CHAPERONE 2"/>
    <property type="match status" value="1"/>
</dbReference>
<dbReference type="InterPro" id="IPR038389">
    <property type="entry name" value="PSMG2_sf"/>
</dbReference>
<evidence type="ECO:0000256" key="3">
    <source>
        <dbReference type="ARBA" id="ARBA00025745"/>
    </source>
</evidence>
<keyword evidence="6" id="KW-1185">Reference proteome</keyword>
<sequence length="299" mass="30280">MELHPVGDAPDLDGACIVLPAVAFFNVGELAVDALASTLRAALAARLADANLLAVVGNDAYDHIEGRGVLATALELYSVGAPGSKLFLLQQRAPAIPGRQAAFCSDLARWLAASGAGQVLILAGLDAQFRRESQLEGPQARFLPASDYAAAAAAASAPRPADGADRPQDGEAEAARRRLEGLALSEAEAAAAAAAADLGVPKLEADALSRELELHSLLPPWPLLGALAAARVPALLLGTFASEGDNVADALALASAALRLLVARGAVAQEAAGAAAGAVPLRTPASWAGLYGRPYNEVA</sequence>
<protein>
    <recommendedName>
        <fullName evidence="1">Proteasome assembly chaperone 2</fullName>
    </recommendedName>
</protein>
<dbReference type="AlphaFoldDB" id="A0A0D2MXC8"/>
<dbReference type="GO" id="GO:0043248">
    <property type="term" value="P:proteasome assembly"/>
    <property type="evidence" value="ECO:0007669"/>
    <property type="project" value="TreeGrafter"/>
</dbReference>
<reference evidence="5 6" key="1">
    <citation type="journal article" date="2013" name="BMC Genomics">
        <title>Reconstruction of the lipid metabolism for the microalga Monoraphidium neglectum from its genome sequence reveals characteristics suitable for biofuel production.</title>
        <authorList>
            <person name="Bogen C."/>
            <person name="Al-Dilaimi A."/>
            <person name="Albersmeier A."/>
            <person name="Wichmann J."/>
            <person name="Grundmann M."/>
            <person name="Rupp O."/>
            <person name="Lauersen K.J."/>
            <person name="Blifernez-Klassen O."/>
            <person name="Kalinowski J."/>
            <person name="Goesmann A."/>
            <person name="Mussgnug J.H."/>
            <person name="Kruse O."/>
        </authorList>
    </citation>
    <scope>NUCLEOTIDE SEQUENCE [LARGE SCALE GENOMIC DNA]</scope>
    <source>
        <strain evidence="5 6">SAG 48.87</strain>
    </source>
</reference>
<dbReference type="GO" id="GO:0005829">
    <property type="term" value="C:cytosol"/>
    <property type="evidence" value="ECO:0007669"/>
    <property type="project" value="TreeGrafter"/>
</dbReference>
<keyword evidence="5" id="KW-0647">Proteasome</keyword>
<dbReference type="RefSeq" id="XP_013904086.1">
    <property type="nucleotide sequence ID" value="XM_014048632.1"/>
</dbReference>
<proteinExistence type="inferred from homology"/>
<dbReference type="Proteomes" id="UP000054498">
    <property type="component" value="Unassembled WGS sequence"/>
</dbReference>
<dbReference type="PIRSF" id="PIRSF010044">
    <property type="entry name" value="UCP010044"/>
    <property type="match status" value="1"/>
</dbReference>
<feature type="compositionally biased region" description="Basic and acidic residues" evidence="4">
    <location>
        <begin position="162"/>
        <end position="173"/>
    </location>
</feature>
<dbReference type="GO" id="GO:0005634">
    <property type="term" value="C:nucleus"/>
    <property type="evidence" value="ECO:0007669"/>
    <property type="project" value="TreeGrafter"/>
</dbReference>
<evidence type="ECO:0000256" key="4">
    <source>
        <dbReference type="SAM" id="MobiDB-lite"/>
    </source>
</evidence>
<dbReference type="Pfam" id="PF09754">
    <property type="entry name" value="PAC2"/>
    <property type="match status" value="1"/>
</dbReference>
<dbReference type="STRING" id="145388.A0A0D2MXC8"/>
<keyword evidence="2" id="KW-0143">Chaperone</keyword>
<evidence type="ECO:0000256" key="2">
    <source>
        <dbReference type="ARBA" id="ARBA00023186"/>
    </source>
</evidence>